<evidence type="ECO:0000313" key="2">
    <source>
        <dbReference type="Proteomes" id="UP001281147"/>
    </source>
</evidence>
<reference evidence="1" key="1">
    <citation type="submission" date="2023-07" db="EMBL/GenBank/DDBJ databases">
        <title>Black Yeasts Isolated from many extreme environments.</title>
        <authorList>
            <person name="Coleine C."/>
            <person name="Stajich J.E."/>
            <person name="Selbmann L."/>
        </authorList>
    </citation>
    <scope>NUCLEOTIDE SEQUENCE</scope>
    <source>
        <strain evidence="1">CCFEE 5714</strain>
    </source>
</reference>
<organism evidence="1 2">
    <name type="scientific">Vermiconidia calcicola</name>
    <dbReference type="NCBI Taxonomy" id="1690605"/>
    <lineage>
        <taxon>Eukaryota</taxon>
        <taxon>Fungi</taxon>
        <taxon>Dikarya</taxon>
        <taxon>Ascomycota</taxon>
        <taxon>Pezizomycotina</taxon>
        <taxon>Dothideomycetes</taxon>
        <taxon>Dothideomycetidae</taxon>
        <taxon>Mycosphaerellales</taxon>
        <taxon>Extremaceae</taxon>
        <taxon>Vermiconidia</taxon>
    </lineage>
</organism>
<dbReference type="EMBL" id="JAUTXU010000033">
    <property type="protein sequence ID" value="KAK3718128.1"/>
    <property type="molecule type" value="Genomic_DNA"/>
</dbReference>
<protein>
    <submittedName>
        <fullName evidence="1">Uncharacterized protein</fullName>
    </submittedName>
</protein>
<accession>A0ACC3NMC0</accession>
<proteinExistence type="predicted"/>
<comment type="caution">
    <text evidence="1">The sequence shown here is derived from an EMBL/GenBank/DDBJ whole genome shotgun (WGS) entry which is preliminary data.</text>
</comment>
<gene>
    <name evidence="1" type="ORF">LTR37_005243</name>
</gene>
<name>A0ACC3NMC0_9PEZI</name>
<keyword evidence="2" id="KW-1185">Reference proteome</keyword>
<sequence length="280" mass="31563">MSKRKAQEVARSSSQPSPDEIEWEGFPDDEAVERPSKAKRSARANEEPEPIERSSTTTRAAVRPNEEPEPVERRSESPDVAEDIRVDLEPMPLHEESSGNDDDEDDFHGFDADDADTERAESEQADEEDDGDVVPADEDDQATAVPDEESEADSEHDRWSKAMFSQNGSGYSPTAPYPSVMSSQERDEIVARESIKNYWGIPEQVIRAELIPKVNERFTTRPSLMKFELWNQQIVTQLGDLSRLTNVADANVRLQKVVDEGSGRNGMRWRRSRSSMSQHG</sequence>
<evidence type="ECO:0000313" key="1">
    <source>
        <dbReference type="EMBL" id="KAK3718128.1"/>
    </source>
</evidence>
<dbReference type="Proteomes" id="UP001281147">
    <property type="component" value="Unassembled WGS sequence"/>
</dbReference>